<evidence type="ECO:0000256" key="2">
    <source>
        <dbReference type="ARBA" id="ARBA00004123"/>
    </source>
</evidence>
<dbReference type="PROSITE" id="PS00690">
    <property type="entry name" value="DEAH_ATP_HELICASE"/>
    <property type="match status" value="1"/>
</dbReference>
<proteinExistence type="predicted"/>
<evidence type="ECO:0000256" key="9">
    <source>
        <dbReference type="ARBA" id="ARBA00023014"/>
    </source>
</evidence>
<sequence>MPLVRDDVGGPRRTFQKYIIGGVPISFPFEIIMMEKIVRSIKESQNALLESPTGTGKTITLLSAVLAWREAEKARIKAASAELLRRREQHIKSAEAAAKAAKESAQAAAAAEMKSPFFNKQPGDGAEAPSRAIPPDEPPEQGSVHIHKSDKGLRVDFEGLADDAVEAIATSRIPRIFIASRTQKQVQQTIRELREKTPYRPKISTLASREHYCINPAVRRTGSINEECMARLDAEDCVHFLRVRNLQGQVESLVHTQSGIWDIEDLVSMGKRTKGCPYYAARAIAETADVIFAPYNYIIDPLVRAASSVDLKDSIVIIDEAHNTESVCAEAGSIHLTEGDLKDATRDLEAAAADGQNEIEIKTIVHLLKCLMEWRTNYRDNFTIREFNRSMRIWAGSEIGKLLAEMGILAGNISVVTHAYKAISAANAAADRHGMVAMHILSNRTLATIGSIVMVLGFIFAPGESYMDDYRMVLSKTENERPRDGDPPWVYAFSFWCLNPAVIFREIASLTRSVILTSGTLSPLQSFSSELGTKFSQVLEAPHVIKDDQICIGVLPSGANEMLMSGTFKNFETYDYQDQLGLSIARLARLIPNGLLVFLPSYSWLDKLTKRWGQTGLMRRLAESKQIFIEPRGNAKKELEKLIADYDSASQQERGAMLLCVHRGKMSEGIDFADHRARGVICVGLPFPNIKDLQVLQKRDYNTAKASSRGLLNGSEWYEIQAFRALNQALGRCIRHRGDWGAIVLLDHRFTFTKSVNSLSKWIRQRTRQWQNLREAETTLRSFFEYRARVAEEQREQEEKQRQAEEAELAERARKRAEEAEEMRRQRDEKRRTEETLRHAEEAQQQPKRKTPPTLVAPPLAGKGAQAAASASGVARPPADPALVPDIAPEDDTGGNVDQQLRLQAEHNRCASGASDPAPGSGSPQGLASGPAKTHKKTVDMSKFMFSAGAALGHSTRAFGTGLAARSSTDAHVQAAATENEAAFADPAVTPMQIDDPGTLEHVSLEVAEASPDIVTDSLADLVADALAYAEADVEDSDAEVEDGAAAGMGSASGSAMPALACRGCGAAVVVGGAVRKAAAEVAALHFIAEQAVGGDVVAVGDEVELTAECSAAQVRTLNAHWCIRDGLAYALASCTCCGQLVGWVEPVA</sequence>
<dbReference type="Pfam" id="PF06733">
    <property type="entry name" value="DEAD_2"/>
    <property type="match status" value="1"/>
</dbReference>
<protein>
    <recommendedName>
        <fullName evidence="12">DNA 5'-3' helicase</fullName>
        <ecNumber evidence="12">5.6.2.3</ecNumber>
    </recommendedName>
</protein>
<dbReference type="InterPro" id="IPR010614">
    <property type="entry name" value="RAD3-like_helicase_DEAD"/>
</dbReference>
<dbReference type="Gene3D" id="3.40.50.300">
    <property type="entry name" value="P-loop containing nucleotide triphosphate hydrolases"/>
    <property type="match status" value="3"/>
</dbReference>
<dbReference type="InterPro" id="IPR006555">
    <property type="entry name" value="ATP-dep_Helicase_C"/>
</dbReference>
<evidence type="ECO:0000256" key="12">
    <source>
        <dbReference type="ARBA" id="ARBA00044969"/>
    </source>
</evidence>
<evidence type="ECO:0000256" key="3">
    <source>
        <dbReference type="ARBA" id="ARBA00022723"/>
    </source>
</evidence>
<dbReference type="PANTHER" id="PTHR11472:SF47">
    <property type="entry name" value="FANCONI ANEMIA GROUP J PROTEIN"/>
    <property type="match status" value="1"/>
</dbReference>
<evidence type="ECO:0000256" key="11">
    <source>
        <dbReference type="ARBA" id="ARBA00023242"/>
    </source>
</evidence>
<dbReference type="InterPro" id="IPR027417">
    <property type="entry name" value="P-loop_NTPase"/>
</dbReference>
<keyword evidence="3" id="KW-0479">Metal-binding</keyword>
<gene>
    <name evidence="17" type="ORF">HK105_202424</name>
</gene>
<feature type="domain" description="Helicase ATP-binding" evidence="16">
    <location>
        <begin position="16"/>
        <end position="371"/>
    </location>
</feature>
<keyword evidence="4" id="KW-0547">Nucleotide-binding</keyword>
<dbReference type="InterPro" id="IPR014013">
    <property type="entry name" value="Helic_SF1/SF2_ATP-bd_DinG/Rad3"/>
</dbReference>
<evidence type="ECO:0000256" key="1">
    <source>
        <dbReference type="ARBA" id="ARBA00001966"/>
    </source>
</evidence>
<keyword evidence="14" id="KW-0175">Coiled coil</keyword>
<feature type="region of interest" description="Disordered" evidence="15">
    <location>
        <begin position="116"/>
        <end position="149"/>
    </location>
</feature>
<evidence type="ECO:0000256" key="13">
    <source>
        <dbReference type="ARBA" id="ARBA00048954"/>
    </source>
</evidence>
<feature type="compositionally biased region" description="Low complexity" evidence="15">
    <location>
        <begin position="911"/>
        <end position="924"/>
    </location>
</feature>
<dbReference type="InterPro" id="IPR045028">
    <property type="entry name" value="DinG/Rad3-like"/>
</dbReference>
<dbReference type="NCBIfam" id="TIGR00604">
    <property type="entry name" value="rad3"/>
    <property type="match status" value="1"/>
</dbReference>
<evidence type="ECO:0000256" key="8">
    <source>
        <dbReference type="ARBA" id="ARBA00023004"/>
    </source>
</evidence>
<evidence type="ECO:0000259" key="16">
    <source>
        <dbReference type="PROSITE" id="PS51193"/>
    </source>
</evidence>
<comment type="caution">
    <text evidence="17">The sequence shown here is derived from an EMBL/GenBank/DDBJ whole genome shotgun (WGS) entry which is preliminary data.</text>
</comment>
<keyword evidence="11" id="KW-0539">Nucleus</keyword>
<keyword evidence="8" id="KW-0408">Iron</keyword>
<name>A0ABR4NEQ2_9FUNG</name>
<keyword evidence="9" id="KW-0411">Iron-sulfur</keyword>
<dbReference type="EC" id="5.6.2.3" evidence="12"/>
<dbReference type="EMBL" id="JADGIZ020000008">
    <property type="protein sequence ID" value="KAL2918010.1"/>
    <property type="molecule type" value="Genomic_DNA"/>
</dbReference>
<comment type="cofactor">
    <cofactor evidence="1">
        <name>[4Fe-4S] cluster</name>
        <dbReference type="ChEBI" id="CHEBI:49883"/>
    </cofactor>
</comment>
<organism evidence="17 18">
    <name type="scientific">Polyrhizophydium stewartii</name>
    <dbReference type="NCBI Taxonomy" id="2732419"/>
    <lineage>
        <taxon>Eukaryota</taxon>
        <taxon>Fungi</taxon>
        <taxon>Fungi incertae sedis</taxon>
        <taxon>Chytridiomycota</taxon>
        <taxon>Chytridiomycota incertae sedis</taxon>
        <taxon>Chytridiomycetes</taxon>
        <taxon>Rhizophydiales</taxon>
        <taxon>Rhizophydiales incertae sedis</taxon>
        <taxon>Polyrhizophydium</taxon>
    </lineage>
</organism>
<evidence type="ECO:0000256" key="15">
    <source>
        <dbReference type="SAM" id="MobiDB-lite"/>
    </source>
</evidence>
<evidence type="ECO:0000313" key="17">
    <source>
        <dbReference type="EMBL" id="KAL2918010.1"/>
    </source>
</evidence>
<evidence type="ECO:0000256" key="14">
    <source>
        <dbReference type="SAM" id="Coils"/>
    </source>
</evidence>
<keyword evidence="10" id="KW-0413">Isomerase</keyword>
<dbReference type="PROSITE" id="PS51193">
    <property type="entry name" value="HELICASE_ATP_BIND_2"/>
    <property type="match status" value="1"/>
</dbReference>
<dbReference type="Pfam" id="PF13307">
    <property type="entry name" value="Helicase_C_2"/>
    <property type="match status" value="1"/>
</dbReference>
<evidence type="ECO:0000256" key="7">
    <source>
        <dbReference type="ARBA" id="ARBA00022840"/>
    </source>
</evidence>
<dbReference type="SUPFAM" id="SSF52540">
    <property type="entry name" value="P-loop containing nucleoside triphosphate hydrolases"/>
    <property type="match status" value="2"/>
</dbReference>
<dbReference type="InterPro" id="IPR006554">
    <property type="entry name" value="Helicase-like_DEXD_c2"/>
</dbReference>
<keyword evidence="7" id="KW-0067">ATP-binding</keyword>
<evidence type="ECO:0000256" key="6">
    <source>
        <dbReference type="ARBA" id="ARBA00022806"/>
    </source>
</evidence>
<comment type="catalytic activity">
    <reaction evidence="13">
        <text>ATP + H2O = ADP + phosphate + H(+)</text>
        <dbReference type="Rhea" id="RHEA:13065"/>
        <dbReference type="ChEBI" id="CHEBI:15377"/>
        <dbReference type="ChEBI" id="CHEBI:15378"/>
        <dbReference type="ChEBI" id="CHEBI:30616"/>
        <dbReference type="ChEBI" id="CHEBI:43474"/>
        <dbReference type="ChEBI" id="CHEBI:456216"/>
        <dbReference type="EC" id="5.6.2.3"/>
    </reaction>
</comment>
<feature type="region of interest" description="Disordered" evidence="15">
    <location>
        <begin position="797"/>
        <end position="896"/>
    </location>
</feature>
<evidence type="ECO:0000256" key="4">
    <source>
        <dbReference type="ARBA" id="ARBA00022741"/>
    </source>
</evidence>
<dbReference type="InterPro" id="IPR013020">
    <property type="entry name" value="Rad3/Chl1-like"/>
</dbReference>
<feature type="coiled-coil region" evidence="14">
    <location>
        <begin position="84"/>
        <end position="111"/>
    </location>
</feature>
<feature type="region of interest" description="Disordered" evidence="15">
    <location>
        <begin position="910"/>
        <end position="935"/>
    </location>
</feature>
<keyword evidence="18" id="KW-1185">Reference proteome</keyword>
<dbReference type="CDD" id="cd18788">
    <property type="entry name" value="SF2_C_XPD"/>
    <property type="match status" value="1"/>
</dbReference>
<evidence type="ECO:0000256" key="10">
    <source>
        <dbReference type="ARBA" id="ARBA00023235"/>
    </source>
</evidence>
<dbReference type="PANTHER" id="PTHR11472">
    <property type="entry name" value="DNA REPAIR DEAD HELICASE RAD3/XP-D SUBFAMILY MEMBER"/>
    <property type="match status" value="1"/>
</dbReference>
<evidence type="ECO:0000313" key="18">
    <source>
        <dbReference type="Proteomes" id="UP001527925"/>
    </source>
</evidence>
<comment type="subcellular location">
    <subcellularLocation>
        <location evidence="2">Nucleus</location>
    </subcellularLocation>
</comment>
<feature type="compositionally biased region" description="Low complexity" evidence="15">
    <location>
        <begin position="857"/>
        <end position="877"/>
    </location>
</feature>
<keyword evidence="6" id="KW-0347">Helicase</keyword>
<feature type="compositionally biased region" description="Basic and acidic residues" evidence="15">
    <location>
        <begin position="797"/>
        <end position="842"/>
    </location>
</feature>
<dbReference type="SMART" id="SM00488">
    <property type="entry name" value="DEXDc2"/>
    <property type="match status" value="1"/>
</dbReference>
<dbReference type="InterPro" id="IPR002464">
    <property type="entry name" value="DNA/RNA_helicase_DEAH_CS"/>
</dbReference>
<evidence type="ECO:0000256" key="5">
    <source>
        <dbReference type="ARBA" id="ARBA00022801"/>
    </source>
</evidence>
<keyword evidence="5" id="KW-0378">Hydrolase</keyword>
<dbReference type="Proteomes" id="UP001527925">
    <property type="component" value="Unassembled WGS sequence"/>
</dbReference>
<reference evidence="17 18" key="1">
    <citation type="submission" date="2023-09" db="EMBL/GenBank/DDBJ databases">
        <title>Pangenome analysis of Batrachochytrium dendrobatidis and related Chytrids.</title>
        <authorList>
            <person name="Yacoub M.N."/>
            <person name="Stajich J.E."/>
            <person name="James T.Y."/>
        </authorList>
    </citation>
    <scope>NUCLEOTIDE SEQUENCE [LARGE SCALE GENOMIC DNA]</scope>
    <source>
        <strain evidence="17 18">JEL0888</strain>
    </source>
</reference>
<accession>A0ABR4NEQ2</accession>
<dbReference type="SMART" id="SM00491">
    <property type="entry name" value="HELICc2"/>
    <property type="match status" value="1"/>
</dbReference>